<evidence type="ECO:0000313" key="1">
    <source>
        <dbReference type="EMBL" id="KAH3863590.1"/>
    </source>
</evidence>
<dbReference type="EMBL" id="JAIWYP010000002">
    <property type="protein sequence ID" value="KAH3863590.1"/>
    <property type="molecule type" value="Genomic_DNA"/>
</dbReference>
<evidence type="ECO:0000313" key="2">
    <source>
        <dbReference type="Proteomes" id="UP000828390"/>
    </source>
</evidence>
<comment type="caution">
    <text evidence="1">The sequence shown here is derived from an EMBL/GenBank/DDBJ whole genome shotgun (WGS) entry which is preliminary data.</text>
</comment>
<reference evidence="1" key="1">
    <citation type="journal article" date="2019" name="bioRxiv">
        <title>The Genome of the Zebra Mussel, Dreissena polymorpha: A Resource for Invasive Species Research.</title>
        <authorList>
            <person name="McCartney M.A."/>
            <person name="Auch B."/>
            <person name="Kono T."/>
            <person name="Mallez S."/>
            <person name="Zhang Y."/>
            <person name="Obille A."/>
            <person name="Becker A."/>
            <person name="Abrahante J.E."/>
            <person name="Garbe J."/>
            <person name="Badalamenti J.P."/>
            <person name="Herman A."/>
            <person name="Mangelson H."/>
            <person name="Liachko I."/>
            <person name="Sullivan S."/>
            <person name="Sone E.D."/>
            <person name="Koren S."/>
            <person name="Silverstein K.A.T."/>
            <person name="Beckman K.B."/>
            <person name="Gohl D.M."/>
        </authorList>
    </citation>
    <scope>NUCLEOTIDE SEQUENCE</scope>
    <source>
        <strain evidence="1">Duluth1</strain>
        <tissue evidence="1">Whole animal</tissue>
    </source>
</reference>
<protein>
    <submittedName>
        <fullName evidence="1">Uncharacterized protein</fullName>
    </submittedName>
</protein>
<organism evidence="1 2">
    <name type="scientific">Dreissena polymorpha</name>
    <name type="common">Zebra mussel</name>
    <name type="synonym">Mytilus polymorpha</name>
    <dbReference type="NCBI Taxonomy" id="45954"/>
    <lineage>
        <taxon>Eukaryota</taxon>
        <taxon>Metazoa</taxon>
        <taxon>Spiralia</taxon>
        <taxon>Lophotrochozoa</taxon>
        <taxon>Mollusca</taxon>
        <taxon>Bivalvia</taxon>
        <taxon>Autobranchia</taxon>
        <taxon>Heteroconchia</taxon>
        <taxon>Euheterodonta</taxon>
        <taxon>Imparidentia</taxon>
        <taxon>Neoheterodontei</taxon>
        <taxon>Myida</taxon>
        <taxon>Dreissenoidea</taxon>
        <taxon>Dreissenidae</taxon>
        <taxon>Dreissena</taxon>
    </lineage>
</organism>
<dbReference type="AlphaFoldDB" id="A0A9D4LSV6"/>
<accession>A0A9D4LSV6</accession>
<reference evidence="1" key="2">
    <citation type="submission" date="2020-11" db="EMBL/GenBank/DDBJ databases">
        <authorList>
            <person name="McCartney M.A."/>
            <person name="Auch B."/>
            <person name="Kono T."/>
            <person name="Mallez S."/>
            <person name="Becker A."/>
            <person name="Gohl D.M."/>
            <person name="Silverstein K.A.T."/>
            <person name="Koren S."/>
            <person name="Bechman K.B."/>
            <person name="Herman A."/>
            <person name="Abrahante J.E."/>
            <person name="Garbe J."/>
        </authorList>
    </citation>
    <scope>NUCLEOTIDE SEQUENCE</scope>
    <source>
        <strain evidence="1">Duluth1</strain>
        <tissue evidence="1">Whole animal</tissue>
    </source>
</reference>
<dbReference type="InterPro" id="IPR043128">
    <property type="entry name" value="Rev_trsase/Diguanyl_cyclase"/>
</dbReference>
<sequence length="57" mass="6361">MPIGAPCSSEVFQRKMEKHFEAMDGVEIVVCGILVHGNTIAEHNLMLRAVLEKSKKH</sequence>
<name>A0A9D4LSV6_DREPO</name>
<dbReference type="Gene3D" id="3.30.70.270">
    <property type="match status" value="1"/>
</dbReference>
<gene>
    <name evidence="1" type="ORF">DPMN_026578</name>
</gene>
<keyword evidence="2" id="KW-1185">Reference proteome</keyword>
<dbReference type="Proteomes" id="UP000828390">
    <property type="component" value="Unassembled WGS sequence"/>
</dbReference>
<proteinExistence type="predicted"/>